<gene>
    <name evidence="7" type="ORF">HNQ80_001375</name>
</gene>
<dbReference type="PROSITE" id="PS50991">
    <property type="entry name" value="PYR_CT"/>
    <property type="match status" value="1"/>
</dbReference>
<dbReference type="AlphaFoldDB" id="A0A841KP95"/>
<protein>
    <submittedName>
        <fullName evidence="7">Hydroxymethylglutaryl-CoA lyase</fullName>
        <ecNumber evidence="7">4.1.3.4</ecNumber>
    </submittedName>
</protein>
<evidence type="ECO:0000313" key="8">
    <source>
        <dbReference type="Proteomes" id="UP000579281"/>
    </source>
</evidence>
<dbReference type="GO" id="GO:0046912">
    <property type="term" value="F:acyltransferase activity, acyl groups converted into alkyl on transfer"/>
    <property type="evidence" value="ECO:0007669"/>
    <property type="project" value="InterPro"/>
</dbReference>
<reference evidence="7 8" key="1">
    <citation type="submission" date="2020-08" db="EMBL/GenBank/DDBJ databases">
        <title>Genomic Encyclopedia of Type Strains, Phase IV (KMG-IV): sequencing the most valuable type-strain genomes for metagenomic binning, comparative biology and taxonomic classification.</title>
        <authorList>
            <person name="Goeker M."/>
        </authorList>
    </citation>
    <scope>NUCLEOTIDE SEQUENCE [LARGE SCALE GENOMIC DNA]</scope>
    <source>
        <strain evidence="7 8">DSM 103526</strain>
    </source>
</reference>
<dbReference type="Proteomes" id="UP000579281">
    <property type="component" value="Unassembled WGS sequence"/>
</dbReference>
<name>A0A841KP95_9FIRM</name>
<evidence type="ECO:0000259" key="6">
    <source>
        <dbReference type="PROSITE" id="PS50991"/>
    </source>
</evidence>
<dbReference type="Gene3D" id="3.20.20.70">
    <property type="entry name" value="Aldolase class I"/>
    <property type="match status" value="1"/>
</dbReference>
<keyword evidence="4 7" id="KW-0456">Lyase</keyword>
<dbReference type="FunFam" id="3.20.20.70:FF:000071">
    <property type="entry name" value="Hydroxymethylglutaryl-CoA lyase"/>
    <property type="match status" value="1"/>
</dbReference>
<dbReference type="CDD" id="cd07938">
    <property type="entry name" value="DRE_TIM_HMGL"/>
    <property type="match status" value="1"/>
</dbReference>
<organism evidence="7 8">
    <name type="scientific">Anaerosolibacter carboniphilus</name>
    <dbReference type="NCBI Taxonomy" id="1417629"/>
    <lineage>
        <taxon>Bacteria</taxon>
        <taxon>Bacillati</taxon>
        <taxon>Bacillota</taxon>
        <taxon>Clostridia</taxon>
        <taxon>Peptostreptococcales</taxon>
        <taxon>Thermotaleaceae</taxon>
        <taxon>Anaerosolibacter</taxon>
    </lineage>
</organism>
<dbReference type="Pfam" id="PF00682">
    <property type="entry name" value="HMGL-like"/>
    <property type="match status" value="1"/>
</dbReference>
<keyword evidence="3" id="KW-0479">Metal-binding</keyword>
<evidence type="ECO:0000256" key="1">
    <source>
        <dbReference type="ARBA" id="ARBA00009405"/>
    </source>
</evidence>
<dbReference type="NCBIfam" id="NF004283">
    <property type="entry name" value="PRK05692.1"/>
    <property type="match status" value="1"/>
</dbReference>
<dbReference type="GO" id="GO:0046872">
    <property type="term" value="F:metal ion binding"/>
    <property type="evidence" value="ECO:0007669"/>
    <property type="project" value="UniProtKB-KW"/>
</dbReference>
<dbReference type="PANTHER" id="PTHR42738:SF7">
    <property type="entry name" value="HYDROXYMETHYLGLUTARYL-COA LYASE"/>
    <property type="match status" value="1"/>
</dbReference>
<evidence type="ECO:0000256" key="5">
    <source>
        <dbReference type="RuleBase" id="RU003523"/>
    </source>
</evidence>
<comment type="caution">
    <text evidence="7">The sequence shown here is derived from an EMBL/GenBank/DDBJ whole genome shotgun (WGS) entry which is preliminary data.</text>
</comment>
<evidence type="ECO:0000256" key="3">
    <source>
        <dbReference type="ARBA" id="ARBA00022723"/>
    </source>
</evidence>
<proteinExistence type="inferred from homology"/>
<evidence type="ECO:0000313" key="7">
    <source>
        <dbReference type="EMBL" id="MBB6215286.1"/>
    </source>
</evidence>
<keyword evidence="8" id="KW-1185">Reference proteome</keyword>
<accession>A0A841KP95</accession>
<dbReference type="PROSITE" id="PS00815">
    <property type="entry name" value="AIPM_HOMOCIT_SYNTH_1"/>
    <property type="match status" value="1"/>
</dbReference>
<feature type="domain" description="Pyruvate carboxyltransferase" evidence="6">
    <location>
        <begin position="12"/>
        <end position="279"/>
    </location>
</feature>
<comment type="similarity">
    <text evidence="1">Belongs to the HMG-CoA lyase family.</text>
</comment>
<dbReference type="GO" id="GO:0004419">
    <property type="term" value="F:hydroxymethylglutaryl-CoA lyase activity"/>
    <property type="evidence" value="ECO:0007669"/>
    <property type="project" value="UniProtKB-EC"/>
</dbReference>
<dbReference type="InterPro" id="IPR002034">
    <property type="entry name" value="AIPM/Hcit_synth_CS"/>
</dbReference>
<dbReference type="EC" id="4.1.3.4" evidence="7"/>
<dbReference type="GO" id="GO:0046951">
    <property type="term" value="P:ketone body biosynthetic process"/>
    <property type="evidence" value="ECO:0007669"/>
    <property type="project" value="TreeGrafter"/>
</dbReference>
<dbReference type="PANTHER" id="PTHR42738">
    <property type="entry name" value="HYDROXYMETHYLGLUTARYL-COA LYASE"/>
    <property type="match status" value="1"/>
</dbReference>
<keyword evidence="2 5" id="KW-0808">Transferase</keyword>
<evidence type="ECO:0000256" key="2">
    <source>
        <dbReference type="ARBA" id="ARBA00022679"/>
    </source>
</evidence>
<dbReference type="GO" id="GO:0006552">
    <property type="term" value="P:L-leucine catabolic process"/>
    <property type="evidence" value="ECO:0007669"/>
    <property type="project" value="TreeGrafter"/>
</dbReference>
<dbReference type="SUPFAM" id="SSF51569">
    <property type="entry name" value="Aldolase"/>
    <property type="match status" value="1"/>
</dbReference>
<evidence type="ECO:0000256" key="4">
    <source>
        <dbReference type="ARBA" id="ARBA00023239"/>
    </source>
</evidence>
<dbReference type="InterPro" id="IPR013785">
    <property type="entry name" value="Aldolase_TIM"/>
</dbReference>
<dbReference type="InterPro" id="IPR043594">
    <property type="entry name" value="HMGL"/>
</dbReference>
<comment type="similarity">
    <text evidence="5">Belongs to the alpha-IPM synthase/homocitrate synthase family.</text>
</comment>
<dbReference type="EMBL" id="JACHEN010000006">
    <property type="protein sequence ID" value="MBB6215286.1"/>
    <property type="molecule type" value="Genomic_DNA"/>
</dbReference>
<dbReference type="InterPro" id="IPR000891">
    <property type="entry name" value="PYR_CT"/>
</dbReference>
<sequence>MTNANMIWPDRVTICEVGLRDGLQNEKKILHVEEKLQLLDAVVQSGIKIVEIGSFVHPKAVPQMADTEEVARRMKRVDGVEYRVLVPNLKGLERAHAVGLTKVKLTVSVSESHCINNFNQTPLEMIRGFIPCVEYAAKHNIKISGALSSAWGCAFEGKISVQQIEKIVNEYLQLGITELSLSDATGMANPRQIYEIGSHMMEKFPQVKWVLHLHNTRGMAIGNIVAGLQAGFTTFDGAFAGLGGCPYIPGASGNIATEDVIHMLHEMGIDTGVDLEKAMATARMTEAIVEHQGQSAVLRGGRCEDLTRKKAQHQNNK</sequence>